<dbReference type="KEGG" id="shyd:CJD35_13775"/>
<dbReference type="AlphaFoldDB" id="A0A249MW40"/>
<feature type="domain" description="Bacteriophage T5 Orf172 DNA-binding" evidence="2">
    <location>
        <begin position="197"/>
        <end position="269"/>
    </location>
</feature>
<feature type="region of interest" description="Disordered" evidence="1">
    <location>
        <begin position="269"/>
        <end position="288"/>
    </location>
</feature>
<protein>
    <recommendedName>
        <fullName evidence="2">Bacteriophage T5 Orf172 DNA-binding domain-containing protein</fullName>
    </recommendedName>
</protein>
<dbReference type="RefSeq" id="WP_095687166.1">
    <property type="nucleotide sequence ID" value="NZ_CP022745.1"/>
</dbReference>
<proteinExistence type="predicted"/>
<dbReference type="SMART" id="SM00974">
    <property type="entry name" value="T5orf172"/>
    <property type="match status" value="1"/>
</dbReference>
<dbReference type="EMBL" id="CP022745">
    <property type="protein sequence ID" value="ASY45384.1"/>
    <property type="molecule type" value="Genomic_DNA"/>
</dbReference>
<feature type="compositionally biased region" description="Basic and acidic residues" evidence="1">
    <location>
        <begin position="278"/>
        <end position="288"/>
    </location>
</feature>
<dbReference type="Proteomes" id="UP000217141">
    <property type="component" value="Chromosome I"/>
</dbReference>
<evidence type="ECO:0000313" key="3">
    <source>
        <dbReference type="EMBL" id="ASY45384.1"/>
    </source>
</evidence>
<dbReference type="InterPro" id="IPR018306">
    <property type="entry name" value="Phage_T5_Orf172_DNA-bd"/>
</dbReference>
<sequence length="288" mass="31656">MSELSIEHWGLGYKGPASYNDKIMSGRMQDAIAKLVCVGNLEAEQRVSAAITDQIAGESGVTQEQAEYLAHLLYRCLHSAFVRKAGRNGKSAGLPEVAVGVVFAAIDYLEEGLPNNRTMIAYRNRHNDFLRALGDLGEKLYGERQYNDAFYTYLGRKISQFALGNGLVDTEEVCALGKIYPAIEQAVAEQIIYFIGCGAEGPIKIGIAAKPRDRLNGLQTGHHETLYLLATAAGGRAGELEYHQRFKSAHLRGEWFSRHPDILAEIERLNQSTPRPTAAHDEGGVRHG</sequence>
<gene>
    <name evidence="3" type="ORF">CJD35_13775</name>
</gene>
<organism evidence="3 4">
    <name type="scientific">Sphingobium xenophagum</name>
    <dbReference type="NCBI Taxonomy" id="121428"/>
    <lineage>
        <taxon>Bacteria</taxon>
        <taxon>Pseudomonadati</taxon>
        <taxon>Pseudomonadota</taxon>
        <taxon>Alphaproteobacteria</taxon>
        <taxon>Sphingomonadales</taxon>
        <taxon>Sphingomonadaceae</taxon>
        <taxon>Sphingobium</taxon>
    </lineage>
</organism>
<evidence type="ECO:0000256" key="1">
    <source>
        <dbReference type="SAM" id="MobiDB-lite"/>
    </source>
</evidence>
<evidence type="ECO:0000313" key="4">
    <source>
        <dbReference type="Proteomes" id="UP000217141"/>
    </source>
</evidence>
<name>A0A249MW40_SPHXE</name>
<accession>A0A249MW40</accession>
<evidence type="ECO:0000259" key="2">
    <source>
        <dbReference type="SMART" id="SM00974"/>
    </source>
</evidence>
<dbReference type="Pfam" id="PF13455">
    <property type="entry name" value="MUG113"/>
    <property type="match status" value="1"/>
</dbReference>
<reference evidence="3 4" key="1">
    <citation type="submission" date="2017-08" db="EMBL/GenBank/DDBJ databases">
        <title>Whole Genome Sequence of Sphingobium hydrophobicum C1: Insights into Adaption to the Electronic-waste Contaminated Sediment.</title>
        <authorList>
            <person name="Song D."/>
            <person name="Chen X."/>
            <person name="Xu M."/>
        </authorList>
    </citation>
    <scope>NUCLEOTIDE SEQUENCE [LARGE SCALE GENOMIC DNA]</scope>
    <source>
        <strain evidence="3 4">C1</strain>
    </source>
</reference>